<protein>
    <recommendedName>
        <fullName evidence="3">DNA N-6-adenine-methyltransferase (Dam)</fullName>
    </recommendedName>
</protein>
<dbReference type="RefSeq" id="WP_160620751.1">
    <property type="nucleotide sequence ID" value="NZ_CP028271.1"/>
</dbReference>
<evidence type="ECO:0000313" key="1">
    <source>
        <dbReference type="EMBL" id="QHM70697.1"/>
    </source>
</evidence>
<dbReference type="EMBL" id="CP028271">
    <property type="protein sequence ID" value="QHM70697.1"/>
    <property type="molecule type" value="Genomic_DNA"/>
</dbReference>
<dbReference type="OrthoDB" id="5288620at2"/>
<reference evidence="1 2" key="1">
    <citation type="submission" date="2018-03" db="EMBL/GenBank/DDBJ databases">
        <title>Pantoea intestinalis SRCM103226 isolated form the mealworm.</title>
        <authorList>
            <person name="Jeong D.-Y."/>
            <person name="Kim J.W."/>
        </authorList>
    </citation>
    <scope>NUCLEOTIDE SEQUENCE [LARGE SCALE GENOMIC DNA]</scope>
    <source>
        <strain evidence="1 2">SRCM103226</strain>
    </source>
</reference>
<dbReference type="Pfam" id="PF05869">
    <property type="entry name" value="Dam"/>
    <property type="match status" value="1"/>
</dbReference>
<evidence type="ECO:0000313" key="2">
    <source>
        <dbReference type="Proteomes" id="UP000464053"/>
    </source>
</evidence>
<dbReference type="KEGG" id="mint:C7M51_00975"/>
<keyword evidence="2" id="KW-1185">Reference proteome</keyword>
<dbReference type="GO" id="GO:0009007">
    <property type="term" value="F:site-specific DNA-methyltransferase (adenine-specific) activity"/>
    <property type="evidence" value="ECO:0007669"/>
    <property type="project" value="InterPro"/>
</dbReference>
<dbReference type="AlphaFoldDB" id="A0A6P1PXM0"/>
<gene>
    <name evidence="1" type="ORF">C7M51_00975</name>
</gene>
<accession>A0A6P1PXM0</accession>
<proteinExistence type="predicted"/>
<dbReference type="GO" id="GO:0009307">
    <property type="term" value="P:DNA restriction-modification system"/>
    <property type="evidence" value="ECO:0007669"/>
    <property type="project" value="InterPro"/>
</dbReference>
<dbReference type="REBASE" id="369075">
    <property type="entry name" value="M.Min3226ORF975P"/>
</dbReference>
<dbReference type="Proteomes" id="UP000464053">
    <property type="component" value="Chromosome"/>
</dbReference>
<name>A0A6P1PXM0_9GAMM</name>
<evidence type="ECO:0008006" key="3">
    <source>
        <dbReference type="Google" id="ProtNLM"/>
    </source>
</evidence>
<dbReference type="NCBIfam" id="TIGR01712">
    <property type="entry name" value="phage_N6A_met"/>
    <property type="match status" value="1"/>
</dbReference>
<organism evidence="1 2">
    <name type="scientific">Mixta intestinalis</name>
    <dbReference type="NCBI Taxonomy" id="1615494"/>
    <lineage>
        <taxon>Bacteria</taxon>
        <taxon>Pseudomonadati</taxon>
        <taxon>Pseudomonadota</taxon>
        <taxon>Gammaproteobacteria</taxon>
        <taxon>Enterobacterales</taxon>
        <taxon>Erwiniaceae</taxon>
        <taxon>Mixta</taxon>
    </lineage>
</organism>
<dbReference type="InterPro" id="IPR008593">
    <property type="entry name" value="Dam_MeTrfase"/>
</dbReference>
<sequence>MADFGGSNTPVDIKDLWRTPAELFAALNEEFNFVGDVAASDENNLHECYLTSEDDALSLDWRGLFSPGYLFCNPPYSDITPWVNKSQEAVKGGIGVVMLVPADTSVGWFRIALTDVSEIRFITGGRISFVRADTCQVVNGNNKGSMLLVWHPARRVAGITKYIDRDELIQRGKVFLEQKEMCGVAV</sequence>
<dbReference type="GO" id="GO:0003677">
    <property type="term" value="F:DNA binding"/>
    <property type="evidence" value="ECO:0007669"/>
    <property type="project" value="InterPro"/>
</dbReference>